<reference evidence="1 2" key="1">
    <citation type="submission" date="2021-01" db="EMBL/GenBank/DDBJ databases">
        <title>Whole genome shotgun sequence of Catellatospora citrea NBRC 14495.</title>
        <authorList>
            <person name="Komaki H."/>
            <person name="Tamura T."/>
        </authorList>
    </citation>
    <scope>NUCLEOTIDE SEQUENCE [LARGE SCALE GENOMIC DNA]</scope>
    <source>
        <strain evidence="1 2">NBRC 14495</strain>
    </source>
</reference>
<comment type="caution">
    <text evidence="1">The sequence shown here is derived from an EMBL/GenBank/DDBJ whole genome shotgun (WGS) entry which is preliminary data.</text>
</comment>
<evidence type="ECO:0000313" key="2">
    <source>
        <dbReference type="Proteomes" id="UP000659904"/>
    </source>
</evidence>
<keyword evidence="2" id="KW-1185">Reference proteome</keyword>
<name>A0A8J3KH69_9ACTN</name>
<proteinExistence type="predicted"/>
<dbReference type="AlphaFoldDB" id="A0A8J3KH69"/>
<dbReference type="InterPro" id="IPR007362">
    <property type="entry name" value="DUF429"/>
</dbReference>
<sequence>MLGADACKAGWVGVVLDGAAVEAYFGATIAELVSAADVKAREMAGPRWASVFMTPVRAALTARDHAEAVRLNRERTGEGVSQQAYGLRHKILDVDAWLRDSGAAPGPRRCGVLGSGRA</sequence>
<dbReference type="EMBL" id="BONH01000007">
    <property type="protein sequence ID" value="GIF97050.1"/>
    <property type="molecule type" value="Genomic_DNA"/>
</dbReference>
<evidence type="ECO:0000313" key="1">
    <source>
        <dbReference type="EMBL" id="GIF97050.1"/>
    </source>
</evidence>
<gene>
    <name evidence="1" type="ORF">Cci01nite_21440</name>
</gene>
<dbReference type="Proteomes" id="UP000659904">
    <property type="component" value="Unassembled WGS sequence"/>
</dbReference>
<protein>
    <submittedName>
        <fullName evidence="1">Uncharacterized protein</fullName>
    </submittedName>
</protein>
<organism evidence="1 2">
    <name type="scientific">Catellatospora citrea</name>
    <dbReference type="NCBI Taxonomy" id="53366"/>
    <lineage>
        <taxon>Bacteria</taxon>
        <taxon>Bacillati</taxon>
        <taxon>Actinomycetota</taxon>
        <taxon>Actinomycetes</taxon>
        <taxon>Micromonosporales</taxon>
        <taxon>Micromonosporaceae</taxon>
        <taxon>Catellatospora</taxon>
    </lineage>
</organism>
<dbReference type="Pfam" id="PF04250">
    <property type="entry name" value="DUF429"/>
    <property type="match status" value="1"/>
</dbReference>
<accession>A0A8J3KH69</accession>